<dbReference type="InterPro" id="IPR036388">
    <property type="entry name" value="WH-like_DNA-bd_sf"/>
</dbReference>
<organism evidence="3 4">
    <name type="scientific">Cupriavidus agavae</name>
    <dbReference type="NCBI Taxonomy" id="1001822"/>
    <lineage>
        <taxon>Bacteria</taxon>
        <taxon>Pseudomonadati</taxon>
        <taxon>Pseudomonadota</taxon>
        <taxon>Betaproteobacteria</taxon>
        <taxon>Burkholderiales</taxon>
        <taxon>Burkholderiaceae</taxon>
        <taxon>Cupriavidus</taxon>
    </lineage>
</organism>
<evidence type="ECO:0000259" key="2">
    <source>
        <dbReference type="PROSITE" id="PS50931"/>
    </source>
</evidence>
<dbReference type="PROSITE" id="PS50931">
    <property type="entry name" value="HTH_LYSR"/>
    <property type="match status" value="1"/>
</dbReference>
<dbReference type="InterPro" id="IPR036390">
    <property type="entry name" value="WH_DNA-bd_sf"/>
</dbReference>
<feature type="domain" description="HTH lysR-type" evidence="2">
    <location>
        <begin position="82"/>
        <end position="103"/>
    </location>
</feature>
<sequence length="139" mass="15972">MWSTHPPRKPDPPGSTPAPERERYTVALPVRPPEDFQHHNPPIRHVNTGHLRRFILLMQFRSAIAAERHSGIRAACILYATRRIEERLGVVLFIRESNQMLPTPAAIRLYPCAVRLLAMWDTIIEDSHARSRNQAPTDE</sequence>
<dbReference type="EMBL" id="SGXM01000005">
    <property type="protein sequence ID" value="RZT36350.1"/>
    <property type="molecule type" value="Genomic_DNA"/>
</dbReference>
<gene>
    <name evidence="3" type="ORF">EV147_3669</name>
</gene>
<proteinExistence type="predicted"/>
<dbReference type="GO" id="GO:0003700">
    <property type="term" value="F:DNA-binding transcription factor activity"/>
    <property type="evidence" value="ECO:0007669"/>
    <property type="project" value="InterPro"/>
</dbReference>
<dbReference type="OrthoDB" id="9067838at2"/>
<evidence type="ECO:0000313" key="3">
    <source>
        <dbReference type="EMBL" id="RZT36350.1"/>
    </source>
</evidence>
<evidence type="ECO:0000313" key="4">
    <source>
        <dbReference type="Proteomes" id="UP000291078"/>
    </source>
</evidence>
<comment type="caution">
    <text evidence="3">The sequence shown here is derived from an EMBL/GenBank/DDBJ whole genome shotgun (WGS) entry which is preliminary data.</text>
</comment>
<keyword evidence="4" id="KW-1185">Reference proteome</keyword>
<protein>
    <recommendedName>
        <fullName evidence="2">HTH lysR-type domain-containing protein</fullName>
    </recommendedName>
</protein>
<accession>A0A4Q7RU82</accession>
<dbReference type="AlphaFoldDB" id="A0A4Q7RU82"/>
<dbReference type="InterPro" id="IPR000847">
    <property type="entry name" value="LysR_HTH_N"/>
</dbReference>
<name>A0A4Q7RU82_9BURK</name>
<dbReference type="Proteomes" id="UP000291078">
    <property type="component" value="Unassembled WGS sequence"/>
</dbReference>
<feature type="region of interest" description="Disordered" evidence="1">
    <location>
        <begin position="1"/>
        <end position="21"/>
    </location>
</feature>
<dbReference type="RefSeq" id="WP_130392631.1">
    <property type="nucleotide sequence ID" value="NZ_SGXM01000005.1"/>
</dbReference>
<evidence type="ECO:0000256" key="1">
    <source>
        <dbReference type="SAM" id="MobiDB-lite"/>
    </source>
</evidence>
<reference evidence="3 4" key="1">
    <citation type="journal article" date="2015" name="Stand. Genomic Sci.">
        <title>Genomic Encyclopedia of Bacterial and Archaeal Type Strains, Phase III: the genomes of soil and plant-associated and newly described type strains.</title>
        <authorList>
            <person name="Whitman W.B."/>
            <person name="Woyke T."/>
            <person name="Klenk H.P."/>
            <person name="Zhou Y."/>
            <person name="Lilburn T.G."/>
            <person name="Beck B.J."/>
            <person name="De Vos P."/>
            <person name="Vandamme P."/>
            <person name="Eisen J.A."/>
            <person name="Garrity G."/>
            <person name="Hugenholtz P."/>
            <person name="Kyrpides N.C."/>
        </authorList>
    </citation>
    <scope>NUCLEOTIDE SEQUENCE [LARGE SCALE GENOMIC DNA]</scope>
    <source>
        <strain evidence="3 4">ASC-9842</strain>
    </source>
</reference>
<dbReference type="SUPFAM" id="SSF46785">
    <property type="entry name" value="Winged helix' DNA-binding domain"/>
    <property type="match status" value="1"/>
</dbReference>
<dbReference type="Gene3D" id="1.10.10.10">
    <property type="entry name" value="Winged helix-like DNA-binding domain superfamily/Winged helix DNA-binding domain"/>
    <property type="match status" value="1"/>
</dbReference>